<evidence type="ECO:0000256" key="3">
    <source>
        <dbReference type="ARBA" id="ARBA00022994"/>
    </source>
</evidence>
<keyword evidence="1" id="KW-0004">4Fe-4S</keyword>
<keyword evidence="4" id="KW-0560">Oxidoreductase</keyword>
<dbReference type="Pfam" id="PF12831">
    <property type="entry name" value="FAD_oxidored"/>
    <property type="match status" value="1"/>
</dbReference>
<dbReference type="InterPro" id="IPR039650">
    <property type="entry name" value="HdrA-like"/>
</dbReference>
<accession>X0ZEH7</accession>
<keyword evidence="5" id="KW-0408">Iron</keyword>
<dbReference type="PANTHER" id="PTHR43498:SF1">
    <property type="entry name" value="COB--COM HETERODISULFIDE REDUCTASE IRON-SULFUR SUBUNIT A"/>
    <property type="match status" value="1"/>
</dbReference>
<dbReference type="GO" id="GO:0051539">
    <property type="term" value="F:4 iron, 4 sulfur cluster binding"/>
    <property type="evidence" value="ECO:0007669"/>
    <property type="project" value="UniProtKB-KW"/>
</dbReference>
<evidence type="ECO:0000256" key="1">
    <source>
        <dbReference type="ARBA" id="ARBA00022485"/>
    </source>
</evidence>
<dbReference type="PANTHER" id="PTHR43498">
    <property type="entry name" value="FERREDOXIN:COB-COM HETERODISULFIDE REDUCTASE SUBUNIT A"/>
    <property type="match status" value="1"/>
</dbReference>
<dbReference type="GO" id="GO:0016491">
    <property type="term" value="F:oxidoreductase activity"/>
    <property type="evidence" value="ECO:0007669"/>
    <property type="project" value="UniProtKB-KW"/>
</dbReference>
<keyword evidence="3" id="KW-0484">Methanogenesis</keyword>
<dbReference type="SUPFAM" id="SSF51971">
    <property type="entry name" value="Nucleotide-binding domain"/>
    <property type="match status" value="1"/>
</dbReference>
<dbReference type="GO" id="GO:0046872">
    <property type="term" value="F:metal ion binding"/>
    <property type="evidence" value="ECO:0007669"/>
    <property type="project" value="UniProtKB-KW"/>
</dbReference>
<comment type="caution">
    <text evidence="7">The sequence shown here is derived from an EMBL/GenBank/DDBJ whole genome shotgun (WGS) entry which is preliminary data.</text>
</comment>
<evidence type="ECO:0000256" key="2">
    <source>
        <dbReference type="ARBA" id="ARBA00022723"/>
    </source>
</evidence>
<evidence type="ECO:0000256" key="6">
    <source>
        <dbReference type="ARBA" id="ARBA00023014"/>
    </source>
</evidence>
<gene>
    <name evidence="7" type="ORF">S01H4_15255</name>
</gene>
<dbReference type="InterPro" id="IPR036188">
    <property type="entry name" value="FAD/NAD-bd_sf"/>
</dbReference>
<dbReference type="EMBL" id="BART01006688">
    <property type="protein sequence ID" value="GAG68030.1"/>
    <property type="molecule type" value="Genomic_DNA"/>
</dbReference>
<proteinExistence type="predicted"/>
<protein>
    <submittedName>
        <fullName evidence="7">Uncharacterized protein</fullName>
    </submittedName>
</protein>
<dbReference type="Gene3D" id="3.50.50.60">
    <property type="entry name" value="FAD/NAD(P)-binding domain"/>
    <property type="match status" value="1"/>
</dbReference>
<evidence type="ECO:0000256" key="4">
    <source>
        <dbReference type="ARBA" id="ARBA00023002"/>
    </source>
</evidence>
<feature type="non-terminal residue" evidence="7">
    <location>
        <position position="242"/>
    </location>
</feature>
<keyword evidence="2" id="KW-0479">Metal-binding</keyword>
<evidence type="ECO:0000256" key="5">
    <source>
        <dbReference type="ARBA" id="ARBA00023004"/>
    </source>
</evidence>
<dbReference type="AlphaFoldDB" id="X0ZEH7"/>
<sequence length="242" mass="26575">MGNEEKRIGVYICHCGSNIAGTVDVEQVVKSAQGLPSVAVARDYKYMCSDPGQELIRQDIKNLGLNRVVVASCSPLMHEKTFRRVCESVGLNPYLFEMANIREHCSWVTEDPAKATEKANALVSAAVRRVYYHEPLETKEVPVNPNTLVVGGGIAGIQAALEIADSEHKVYLVEREPSVGGHMAQLDKTFPTLDCSACILTPKMSDVGSHPYIELMTYSEVVDVAGFVGNFKVKIKKKARYV</sequence>
<name>X0ZEH7_9ZZZZ</name>
<dbReference type="GO" id="GO:0015948">
    <property type="term" value="P:methanogenesis"/>
    <property type="evidence" value="ECO:0007669"/>
    <property type="project" value="UniProtKB-KW"/>
</dbReference>
<dbReference type="FunFam" id="3.50.50.60:FF:000644">
    <property type="entry name" value="H(2):CoB-CoM heterodisulfide,ferredoxin reductase subunit A"/>
    <property type="match status" value="1"/>
</dbReference>
<evidence type="ECO:0000313" key="7">
    <source>
        <dbReference type="EMBL" id="GAG68030.1"/>
    </source>
</evidence>
<keyword evidence="6" id="KW-0411">Iron-sulfur</keyword>
<reference evidence="7" key="1">
    <citation type="journal article" date="2014" name="Front. Microbiol.">
        <title>High frequency of phylogenetically diverse reductive dehalogenase-homologous genes in deep subseafloor sedimentary metagenomes.</title>
        <authorList>
            <person name="Kawai M."/>
            <person name="Futagami T."/>
            <person name="Toyoda A."/>
            <person name="Takaki Y."/>
            <person name="Nishi S."/>
            <person name="Hori S."/>
            <person name="Arai W."/>
            <person name="Tsubouchi T."/>
            <person name="Morono Y."/>
            <person name="Uchiyama I."/>
            <person name="Ito T."/>
            <person name="Fujiyama A."/>
            <person name="Inagaki F."/>
            <person name="Takami H."/>
        </authorList>
    </citation>
    <scope>NUCLEOTIDE SEQUENCE</scope>
    <source>
        <strain evidence="7">Expedition CK06-06</strain>
    </source>
</reference>
<organism evidence="7">
    <name type="scientific">marine sediment metagenome</name>
    <dbReference type="NCBI Taxonomy" id="412755"/>
    <lineage>
        <taxon>unclassified sequences</taxon>
        <taxon>metagenomes</taxon>
        <taxon>ecological metagenomes</taxon>
    </lineage>
</organism>